<comment type="caution">
    <text evidence="1">The sequence shown here is derived from an EMBL/GenBank/DDBJ whole genome shotgun (WGS) entry which is preliminary data.</text>
</comment>
<reference evidence="1" key="1">
    <citation type="journal article" date="2021" name="Sci. Rep.">
        <title>Diploid genomic architecture of Nitzschia inconspicua, an elite biomass production diatom.</title>
        <authorList>
            <person name="Oliver A."/>
            <person name="Podell S."/>
            <person name="Pinowska A."/>
            <person name="Traller J.C."/>
            <person name="Smith S.R."/>
            <person name="McClure R."/>
            <person name="Beliaev A."/>
            <person name="Bohutskyi P."/>
            <person name="Hill E.A."/>
            <person name="Rabines A."/>
            <person name="Zheng H."/>
            <person name="Allen L.Z."/>
            <person name="Kuo A."/>
            <person name="Grigoriev I.V."/>
            <person name="Allen A.E."/>
            <person name="Hazlebeck D."/>
            <person name="Allen E.E."/>
        </authorList>
    </citation>
    <scope>NUCLEOTIDE SEQUENCE</scope>
    <source>
        <strain evidence="1">Hildebrandi</strain>
    </source>
</reference>
<reference evidence="1" key="2">
    <citation type="submission" date="2021-04" db="EMBL/GenBank/DDBJ databases">
        <authorList>
            <person name="Podell S."/>
        </authorList>
    </citation>
    <scope>NUCLEOTIDE SEQUENCE</scope>
    <source>
        <strain evidence="1">Hildebrandi</strain>
    </source>
</reference>
<dbReference type="Proteomes" id="UP000693970">
    <property type="component" value="Unassembled WGS sequence"/>
</dbReference>
<protein>
    <submittedName>
        <fullName evidence="1">Uncharacterized protein</fullName>
    </submittedName>
</protein>
<sequence>MQGIKTADGSIILIALAHGLPRVHMRPRMDKEFEILPYVVLTSDNSWDLAIIDFDHGEDAEEDDQLKASIHSFNTLPNS</sequence>
<name>A0A9K3LB69_9STRA</name>
<organism evidence="1 2">
    <name type="scientific">Nitzschia inconspicua</name>
    <dbReference type="NCBI Taxonomy" id="303405"/>
    <lineage>
        <taxon>Eukaryota</taxon>
        <taxon>Sar</taxon>
        <taxon>Stramenopiles</taxon>
        <taxon>Ochrophyta</taxon>
        <taxon>Bacillariophyta</taxon>
        <taxon>Bacillariophyceae</taxon>
        <taxon>Bacillariophycidae</taxon>
        <taxon>Bacillariales</taxon>
        <taxon>Bacillariaceae</taxon>
        <taxon>Nitzschia</taxon>
    </lineage>
</organism>
<keyword evidence="2" id="KW-1185">Reference proteome</keyword>
<dbReference type="AlphaFoldDB" id="A0A9K3LB69"/>
<accession>A0A9K3LB69</accession>
<gene>
    <name evidence="1" type="ORF">IV203_014865</name>
</gene>
<evidence type="ECO:0000313" key="2">
    <source>
        <dbReference type="Proteomes" id="UP000693970"/>
    </source>
</evidence>
<proteinExistence type="predicted"/>
<evidence type="ECO:0000313" key="1">
    <source>
        <dbReference type="EMBL" id="KAG7358278.1"/>
    </source>
</evidence>
<dbReference type="EMBL" id="JAGRRH010000014">
    <property type="protein sequence ID" value="KAG7358278.1"/>
    <property type="molecule type" value="Genomic_DNA"/>
</dbReference>